<dbReference type="AlphaFoldDB" id="A0A0D6Q201"/>
<dbReference type="PANTHER" id="PTHR37423">
    <property type="entry name" value="SOLUBLE LYTIC MUREIN TRANSGLYCOSYLASE-RELATED"/>
    <property type="match status" value="1"/>
</dbReference>
<dbReference type="PANTHER" id="PTHR37423:SF2">
    <property type="entry name" value="MEMBRANE-BOUND LYTIC MUREIN TRANSGLYCOSYLASE C"/>
    <property type="match status" value="1"/>
</dbReference>
<dbReference type="CDD" id="cd00254">
    <property type="entry name" value="LT-like"/>
    <property type="match status" value="1"/>
</dbReference>
<evidence type="ECO:0000313" key="5">
    <source>
        <dbReference type="EMBL" id="GAN97607.1"/>
    </source>
</evidence>
<keyword evidence="3" id="KW-0732">Signal</keyword>
<evidence type="ECO:0000256" key="1">
    <source>
        <dbReference type="ARBA" id="ARBA00007734"/>
    </source>
</evidence>
<dbReference type="Proteomes" id="UP000032675">
    <property type="component" value="Unassembled WGS sequence"/>
</dbReference>
<comment type="similarity">
    <text evidence="2">Belongs to the virb1 family.</text>
</comment>
<feature type="domain" description="Transglycosylase SLT" evidence="4">
    <location>
        <begin position="334"/>
        <end position="435"/>
    </location>
</feature>
<dbReference type="SUPFAM" id="SSF48435">
    <property type="entry name" value="Bacterial muramidases"/>
    <property type="match status" value="1"/>
</dbReference>
<evidence type="ECO:0000256" key="2">
    <source>
        <dbReference type="ARBA" id="ARBA00009387"/>
    </source>
</evidence>
<dbReference type="GO" id="GO:0008933">
    <property type="term" value="F:peptidoglycan lytic transglycosylase activity"/>
    <property type="evidence" value="ECO:0007669"/>
    <property type="project" value="InterPro"/>
</dbReference>
<dbReference type="EMBL" id="BANI01000184">
    <property type="protein sequence ID" value="GAN97607.1"/>
    <property type="molecule type" value="Genomic_DNA"/>
</dbReference>
<evidence type="ECO:0000259" key="4">
    <source>
        <dbReference type="Pfam" id="PF01464"/>
    </source>
</evidence>
<dbReference type="InterPro" id="IPR000189">
    <property type="entry name" value="Transglyc_AS"/>
</dbReference>
<dbReference type="GO" id="GO:0004553">
    <property type="term" value="F:hydrolase activity, hydrolyzing O-glycosyl compounds"/>
    <property type="evidence" value="ECO:0007669"/>
    <property type="project" value="InterPro"/>
</dbReference>
<name>A0A0D6Q201_KOMEU</name>
<dbReference type="SUPFAM" id="SSF53955">
    <property type="entry name" value="Lysozyme-like"/>
    <property type="match status" value="1"/>
</dbReference>
<reference evidence="5 6" key="1">
    <citation type="submission" date="2012-11" db="EMBL/GenBank/DDBJ databases">
        <title>Whole genome sequence of Gluconacetobacter europaeus NBRC3261.</title>
        <authorList>
            <person name="Azuma Y."/>
            <person name="Higashiura N."/>
            <person name="Hirakawa H."/>
            <person name="Matsushita K."/>
        </authorList>
    </citation>
    <scope>NUCLEOTIDE SEQUENCE [LARGE SCALE GENOMIC DNA]</scope>
    <source>
        <strain evidence="5 6">NBRC 3261</strain>
    </source>
</reference>
<dbReference type="InterPro" id="IPR008939">
    <property type="entry name" value="Lytic_TGlycosylase_superhlx_U"/>
</dbReference>
<evidence type="ECO:0000256" key="3">
    <source>
        <dbReference type="ARBA" id="ARBA00022729"/>
    </source>
</evidence>
<dbReference type="PROSITE" id="PS00922">
    <property type="entry name" value="TRANSGLYCOSYLASE"/>
    <property type="match status" value="1"/>
</dbReference>
<dbReference type="GO" id="GO:0016020">
    <property type="term" value="C:membrane"/>
    <property type="evidence" value="ECO:0007669"/>
    <property type="project" value="InterPro"/>
</dbReference>
<gene>
    <name evidence="5" type="ORF">Geu3261_0215_010</name>
</gene>
<dbReference type="GO" id="GO:0042597">
    <property type="term" value="C:periplasmic space"/>
    <property type="evidence" value="ECO:0007669"/>
    <property type="project" value="InterPro"/>
</dbReference>
<dbReference type="Pfam" id="PF01464">
    <property type="entry name" value="SLT"/>
    <property type="match status" value="1"/>
</dbReference>
<dbReference type="InterPro" id="IPR008258">
    <property type="entry name" value="Transglycosylase_SLT_dom_1"/>
</dbReference>
<accession>A0A0D6Q201</accession>
<sequence>MQQGQTALLHPLSPSDATRIRTAFAEQSTGNFDQADALLKQVKDKSLTGTVLAERCLQASYACATPMLKDWLAHYPNLPDTPMMQALLKSRSDLPADVSTGSPITAPANGNRADSGSINAADAQNLYIQGQDQVVLNKALTTSAIRESSGKVAFYAGLSAWRLGQMQQAQLLFAWAANADTATRDLRSAAAWWAGRATGRIGNTKDALRWLVQSAHCKDCFYGVIARRAINQNGPQMADTGVPTVVDVNAVSARPAGHRALALLQVGRADLAETELRTDWVSAENTNARRSIGLIVHTVADAAETSSRAGTSKLVPGHTIDLSQRFTPRGGFVVDPALVYGIVSIESRFQPTVVSRSGARGLMQLMPRTAANFAGGRNADLSNPSVNLLVGQRYLMALAHDGHINNHLIRLLASYAVGHTAVAHWNASEHEANESLAFLEAIPNPKIRNWIETVLLHSWMYSEKLNRRPVSLDLLAEDKKVRLPLEAETSLQ</sequence>
<organism evidence="5 6">
    <name type="scientific">Komagataeibacter europaeus NBRC 3261</name>
    <dbReference type="NCBI Taxonomy" id="1234669"/>
    <lineage>
        <taxon>Bacteria</taxon>
        <taxon>Pseudomonadati</taxon>
        <taxon>Pseudomonadota</taxon>
        <taxon>Alphaproteobacteria</taxon>
        <taxon>Acetobacterales</taxon>
        <taxon>Acetobacteraceae</taxon>
        <taxon>Komagataeibacter</taxon>
    </lineage>
</organism>
<comment type="similarity">
    <text evidence="1">Belongs to the transglycosylase Slt family.</text>
</comment>
<dbReference type="GO" id="GO:0000270">
    <property type="term" value="P:peptidoglycan metabolic process"/>
    <property type="evidence" value="ECO:0007669"/>
    <property type="project" value="InterPro"/>
</dbReference>
<evidence type="ECO:0000313" key="6">
    <source>
        <dbReference type="Proteomes" id="UP000032675"/>
    </source>
</evidence>
<proteinExistence type="inferred from homology"/>
<protein>
    <submittedName>
        <fullName evidence="5">Lytic murein transglycosylase</fullName>
    </submittedName>
</protein>
<comment type="caution">
    <text evidence="5">The sequence shown here is derived from an EMBL/GenBank/DDBJ whole genome shotgun (WGS) entry which is preliminary data.</text>
</comment>
<dbReference type="InterPro" id="IPR023346">
    <property type="entry name" value="Lysozyme-like_dom_sf"/>
</dbReference>
<dbReference type="Gene3D" id="1.10.530.10">
    <property type="match status" value="1"/>
</dbReference>